<evidence type="ECO:0000256" key="1">
    <source>
        <dbReference type="ARBA" id="ARBA00023002"/>
    </source>
</evidence>
<dbReference type="GO" id="GO:0016491">
    <property type="term" value="F:oxidoreductase activity"/>
    <property type="evidence" value="ECO:0007669"/>
    <property type="project" value="UniProtKB-KW"/>
</dbReference>
<evidence type="ECO:0000313" key="4">
    <source>
        <dbReference type="EMBL" id="ABQ28512.1"/>
    </source>
</evidence>
<reference evidence="4 5" key="1">
    <citation type="submission" date="2007-05" db="EMBL/GenBank/DDBJ databases">
        <title>Complete sequence of Geobacter uraniireducens Rf4.</title>
        <authorList>
            <consortium name="US DOE Joint Genome Institute"/>
            <person name="Copeland A."/>
            <person name="Lucas S."/>
            <person name="Lapidus A."/>
            <person name="Barry K."/>
            <person name="Detter J.C."/>
            <person name="Glavina del Rio T."/>
            <person name="Hammon N."/>
            <person name="Israni S."/>
            <person name="Dalin E."/>
            <person name="Tice H."/>
            <person name="Pitluck S."/>
            <person name="Chertkov O."/>
            <person name="Brettin T."/>
            <person name="Bruce D."/>
            <person name="Han C."/>
            <person name="Schmutz J."/>
            <person name="Larimer F."/>
            <person name="Land M."/>
            <person name="Hauser L."/>
            <person name="Kyrpides N."/>
            <person name="Mikhailova N."/>
            <person name="Shelobolina E."/>
            <person name="Aklujkar M."/>
            <person name="Lovley D."/>
            <person name="Richardson P."/>
        </authorList>
    </citation>
    <scope>NUCLEOTIDE SEQUENCE [LARGE SCALE GENOMIC DNA]</scope>
    <source>
        <strain evidence="4 5">Rf4</strain>
    </source>
</reference>
<keyword evidence="2" id="KW-0411">Iron-sulfur</keyword>
<evidence type="ECO:0000256" key="2">
    <source>
        <dbReference type="ARBA" id="ARBA00023014"/>
    </source>
</evidence>
<gene>
    <name evidence="4" type="ordered locus">Gura_4369</name>
</gene>
<proteinExistence type="predicted"/>
<dbReference type="InterPro" id="IPR006311">
    <property type="entry name" value="TAT_signal"/>
</dbReference>
<dbReference type="Gene3D" id="3.20.20.100">
    <property type="entry name" value="NADP-dependent oxidoreductase domain"/>
    <property type="match status" value="1"/>
</dbReference>
<dbReference type="KEGG" id="gur:Gura_4369"/>
<keyword evidence="2" id="KW-0408">Iron</keyword>
<sequence>MFMLDRRDFLVGSLVLAATAMLPRVGFSAPAPRPMVTARRKLGPLEVSAIGLGCMSMNSGNYNPPKDKREMIRLIHAAVDRGVTYFDTAEAYGPFVNEELVGEALVPFRGKVVIGTKFGFDIDYATGRRTGGLNSRPEHIRKVAEASLKRLRTDAIDLLYQHRVDPKVPIEDVAGTVKELITEGKVKHFGLSEPGMQTLRRAHAVQPVAAVQNEYSLLWRGPEKEELAIFEELGIGLVAWSPLGVGFLTGTINENTRFDKPGYTDYRLTNPRFTPESLKANMVLVDLLRDWARRKEATPAQIALAWLLARKPWIPSRELRTLNIWMRTSEQWRSNSVQRSSASSMRPPHESWCTGNDYAKNCW</sequence>
<dbReference type="GO" id="GO:0051536">
    <property type="term" value="F:iron-sulfur cluster binding"/>
    <property type="evidence" value="ECO:0007669"/>
    <property type="project" value="UniProtKB-KW"/>
</dbReference>
<dbReference type="InterPro" id="IPR036812">
    <property type="entry name" value="NAD(P)_OxRdtase_dom_sf"/>
</dbReference>
<dbReference type="InterPro" id="IPR023210">
    <property type="entry name" value="NADP_OxRdtase_dom"/>
</dbReference>
<dbReference type="AlphaFoldDB" id="A5G9P4"/>
<evidence type="ECO:0000259" key="3">
    <source>
        <dbReference type="Pfam" id="PF00248"/>
    </source>
</evidence>
<dbReference type="PROSITE" id="PS51318">
    <property type="entry name" value="TAT"/>
    <property type="match status" value="1"/>
</dbReference>
<dbReference type="Pfam" id="PF00248">
    <property type="entry name" value="Aldo_ket_red"/>
    <property type="match status" value="1"/>
</dbReference>
<name>A5G9P4_GEOUR</name>
<organism evidence="4 5">
    <name type="scientific">Geotalea uraniireducens (strain Rf4)</name>
    <name type="common">Geobacter uraniireducens</name>
    <dbReference type="NCBI Taxonomy" id="351605"/>
    <lineage>
        <taxon>Bacteria</taxon>
        <taxon>Pseudomonadati</taxon>
        <taxon>Thermodesulfobacteriota</taxon>
        <taxon>Desulfuromonadia</taxon>
        <taxon>Geobacterales</taxon>
        <taxon>Geobacteraceae</taxon>
        <taxon>Geotalea</taxon>
    </lineage>
</organism>
<dbReference type="PANTHER" id="PTHR43625">
    <property type="entry name" value="AFLATOXIN B1 ALDEHYDE REDUCTASE"/>
    <property type="match status" value="1"/>
</dbReference>
<keyword evidence="1" id="KW-0560">Oxidoreductase</keyword>
<keyword evidence="2" id="KW-0479">Metal-binding</keyword>
<protein>
    <submittedName>
        <fullName evidence="4">Aldo/keto reductase</fullName>
    </submittedName>
</protein>
<dbReference type="HOGENOM" id="CLU_023205_2_1_7"/>
<dbReference type="SUPFAM" id="SSF51430">
    <property type="entry name" value="NAD(P)-linked oxidoreductase"/>
    <property type="match status" value="1"/>
</dbReference>
<dbReference type="GO" id="GO:0005737">
    <property type="term" value="C:cytoplasm"/>
    <property type="evidence" value="ECO:0007669"/>
    <property type="project" value="TreeGrafter"/>
</dbReference>
<dbReference type="Proteomes" id="UP000006695">
    <property type="component" value="Chromosome"/>
</dbReference>
<dbReference type="InterPro" id="IPR050791">
    <property type="entry name" value="Aldo-Keto_reductase"/>
</dbReference>
<accession>A5G9P4</accession>
<feature type="domain" description="NADP-dependent oxidoreductase" evidence="3">
    <location>
        <begin position="50"/>
        <end position="310"/>
    </location>
</feature>
<dbReference type="PANTHER" id="PTHR43625:SF77">
    <property type="entry name" value="ALDO-KETO REDUCTASE"/>
    <property type="match status" value="1"/>
</dbReference>
<dbReference type="EMBL" id="CP000698">
    <property type="protein sequence ID" value="ABQ28512.1"/>
    <property type="molecule type" value="Genomic_DNA"/>
</dbReference>
<dbReference type="CDD" id="cd19078">
    <property type="entry name" value="AKR_AKR13C1_2"/>
    <property type="match status" value="1"/>
</dbReference>
<dbReference type="STRING" id="351605.Gura_4369"/>
<keyword evidence="5" id="KW-1185">Reference proteome</keyword>
<evidence type="ECO:0000313" key="5">
    <source>
        <dbReference type="Proteomes" id="UP000006695"/>
    </source>
</evidence>